<dbReference type="InterPro" id="IPR036291">
    <property type="entry name" value="NAD(P)-bd_dom_sf"/>
</dbReference>
<dbReference type="Gene3D" id="3.40.50.720">
    <property type="entry name" value="NAD(P)-binding Rossmann-like Domain"/>
    <property type="match status" value="1"/>
</dbReference>
<name>A0A0A6VX55_KOCRO</name>
<dbReference type="PANTHER" id="PTHR43818">
    <property type="entry name" value="BCDNA.GH03377"/>
    <property type="match status" value="1"/>
</dbReference>
<feature type="domain" description="GFO/IDH/MocA-like oxidoreductase" evidence="5">
    <location>
        <begin position="149"/>
        <end position="261"/>
    </location>
</feature>
<evidence type="ECO:0000259" key="5">
    <source>
        <dbReference type="Pfam" id="PF22725"/>
    </source>
</evidence>
<dbReference type="Pfam" id="PF22725">
    <property type="entry name" value="GFO_IDH_MocA_C3"/>
    <property type="match status" value="1"/>
</dbReference>
<dbReference type="AlphaFoldDB" id="A0A0A6VX55"/>
<protein>
    <submittedName>
        <fullName evidence="6">Glucose-fructose oxidoreductase</fullName>
    </submittedName>
</protein>
<organism evidence="6 7">
    <name type="scientific">Kocuria rosea subsp. polaris</name>
    <dbReference type="NCBI Taxonomy" id="136273"/>
    <lineage>
        <taxon>Bacteria</taxon>
        <taxon>Bacillati</taxon>
        <taxon>Actinomycetota</taxon>
        <taxon>Actinomycetes</taxon>
        <taxon>Micrococcales</taxon>
        <taxon>Micrococcaceae</taxon>
        <taxon>Kocuria</taxon>
    </lineage>
</organism>
<dbReference type="Pfam" id="PF01408">
    <property type="entry name" value="GFO_IDH_MocA"/>
    <property type="match status" value="1"/>
</dbReference>
<dbReference type="PRINTS" id="PR01775">
    <property type="entry name" value="GLFROXRDTASE"/>
</dbReference>
<dbReference type="GO" id="GO:0000166">
    <property type="term" value="F:nucleotide binding"/>
    <property type="evidence" value="ECO:0007669"/>
    <property type="project" value="InterPro"/>
</dbReference>
<evidence type="ECO:0000313" key="6">
    <source>
        <dbReference type="EMBL" id="KHD98424.1"/>
    </source>
</evidence>
<dbReference type="Proteomes" id="UP000030466">
    <property type="component" value="Unassembled WGS sequence"/>
</dbReference>
<dbReference type="PANTHER" id="PTHR43818:SF11">
    <property type="entry name" value="BCDNA.GH03377"/>
    <property type="match status" value="1"/>
</dbReference>
<feature type="domain" description="Gfo/Idh/MocA-like oxidoreductase N-terminal" evidence="4">
    <location>
        <begin position="14"/>
        <end position="135"/>
    </location>
</feature>
<dbReference type="GO" id="GO:0016491">
    <property type="term" value="F:oxidoreductase activity"/>
    <property type="evidence" value="ECO:0007669"/>
    <property type="project" value="UniProtKB-KW"/>
</dbReference>
<dbReference type="EMBL" id="JSUH01000003">
    <property type="protein sequence ID" value="KHD98424.1"/>
    <property type="molecule type" value="Genomic_DNA"/>
</dbReference>
<dbReference type="InterPro" id="IPR000683">
    <property type="entry name" value="Gfo/Idh/MocA-like_OxRdtase_N"/>
</dbReference>
<keyword evidence="7" id="KW-1185">Reference proteome</keyword>
<dbReference type="SUPFAM" id="SSF55347">
    <property type="entry name" value="Glyceraldehyde-3-phosphate dehydrogenase-like, C-terminal domain"/>
    <property type="match status" value="1"/>
</dbReference>
<accession>A0A0A6VX55</accession>
<proteinExistence type="predicted"/>
<dbReference type="InterPro" id="IPR008354">
    <property type="entry name" value="Glc-Fru_OxRdtase_bac"/>
</dbReference>
<comment type="caution">
    <text evidence="6">The sequence shown here is derived from an EMBL/GenBank/DDBJ whole genome shotgun (WGS) entry which is preliminary data.</text>
</comment>
<evidence type="ECO:0000256" key="2">
    <source>
        <dbReference type="ARBA" id="ARBA00023027"/>
    </source>
</evidence>
<sequence>MTSPRTAPSTNGPVRYAVVGLGQISQQAFLPAMARAGSSVLAALVTGTPDKARELAAEYGVPAYSYEDYPALLASGDVDAVYVATPVFRHREFAEPALEAGVHVLVEKPMETSVADCRAMIDAAARGGARLMVAYRLHHEPGTLELITRVRDEGLVGDPRLFTAVFTQDIDEANHRGHSGYWGGPIPDMGSYPLNAVRHLFAAEPLEVHAMGVRTPGRGFDFDDTVAVTLRFPGQRVAQFTISYAGEATEQFTVVGTGGVVAAQPCFGFGPEVGISWTVTRDGRSETRAHDPVEQFAGQTEYFSDCILTGTDPEAGGEEGLMDIRVHEAVLTSLETGRTVRLEPADRAVRPVAEQARTLPPVTEPGDDELVAQVPQNG</sequence>
<gene>
    <name evidence="6" type="ORF">GY22_05135</name>
</gene>
<evidence type="ECO:0000259" key="4">
    <source>
        <dbReference type="Pfam" id="PF01408"/>
    </source>
</evidence>
<evidence type="ECO:0000313" key="7">
    <source>
        <dbReference type="Proteomes" id="UP000030466"/>
    </source>
</evidence>
<dbReference type="OrthoDB" id="9815825at2"/>
<dbReference type="InterPro" id="IPR055170">
    <property type="entry name" value="GFO_IDH_MocA-like_dom"/>
</dbReference>
<dbReference type="SUPFAM" id="SSF51735">
    <property type="entry name" value="NAD(P)-binding Rossmann-fold domains"/>
    <property type="match status" value="1"/>
</dbReference>
<keyword evidence="1" id="KW-0560">Oxidoreductase</keyword>
<dbReference type="InterPro" id="IPR050463">
    <property type="entry name" value="Gfo/Idh/MocA_oxidrdct_glycsds"/>
</dbReference>
<reference evidence="6 7" key="1">
    <citation type="journal article" date="2003" name="Int. J. Syst. Evol. Microbiol.">
        <title>Kocuria polaris sp. nov., an orange-pigmented psychrophilic bacterium isolated from an Antarctic cyanobacterial mat sample.</title>
        <authorList>
            <person name="Reddy G.S."/>
            <person name="Prakash J.S."/>
            <person name="Prabahar V."/>
            <person name="Matsumoto G.I."/>
            <person name="Stackebrandt E."/>
            <person name="Shivaji S."/>
        </authorList>
    </citation>
    <scope>NUCLEOTIDE SEQUENCE [LARGE SCALE GENOMIC DNA]</scope>
    <source>
        <strain evidence="6 7">CMS 76or</strain>
    </source>
</reference>
<evidence type="ECO:0000256" key="1">
    <source>
        <dbReference type="ARBA" id="ARBA00023002"/>
    </source>
</evidence>
<dbReference type="RefSeq" id="WP_035924462.1">
    <property type="nucleotide sequence ID" value="NZ_JSUH01000003.1"/>
</dbReference>
<dbReference type="Gene3D" id="3.30.360.10">
    <property type="entry name" value="Dihydrodipicolinate Reductase, domain 2"/>
    <property type="match status" value="1"/>
</dbReference>
<keyword evidence="2" id="KW-0520">NAD</keyword>
<evidence type="ECO:0000256" key="3">
    <source>
        <dbReference type="SAM" id="MobiDB-lite"/>
    </source>
</evidence>
<feature type="region of interest" description="Disordered" evidence="3">
    <location>
        <begin position="359"/>
        <end position="378"/>
    </location>
</feature>